<dbReference type="AlphaFoldDB" id="A0A7R9BN41"/>
<accession>A0A7R9BN41</accession>
<gene>
    <name evidence="1" type="ORF">NMOB1V02_LOCUS4644</name>
</gene>
<name>A0A7R9BN41_9CRUS</name>
<proteinExistence type="predicted"/>
<dbReference type="EMBL" id="OA882780">
    <property type="protein sequence ID" value="CAD7276896.1"/>
    <property type="molecule type" value="Genomic_DNA"/>
</dbReference>
<protein>
    <submittedName>
        <fullName evidence="1">Uncharacterized protein</fullName>
    </submittedName>
</protein>
<evidence type="ECO:0000313" key="2">
    <source>
        <dbReference type="Proteomes" id="UP000678499"/>
    </source>
</evidence>
<organism evidence="1">
    <name type="scientific">Notodromas monacha</name>
    <dbReference type="NCBI Taxonomy" id="399045"/>
    <lineage>
        <taxon>Eukaryota</taxon>
        <taxon>Metazoa</taxon>
        <taxon>Ecdysozoa</taxon>
        <taxon>Arthropoda</taxon>
        <taxon>Crustacea</taxon>
        <taxon>Oligostraca</taxon>
        <taxon>Ostracoda</taxon>
        <taxon>Podocopa</taxon>
        <taxon>Podocopida</taxon>
        <taxon>Cypridocopina</taxon>
        <taxon>Cypridoidea</taxon>
        <taxon>Cyprididae</taxon>
        <taxon>Notodromas</taxon>
    </lineage>
</organism>
<keyword evidence="2" id="KW-1185">Reference proteome</keyword>
<dbReference type="EMBL" id="CAJPEX010000743">
    <property type="protein sequence ID" value="CAG0917048.1"/>
    <property type="molecule type" value="Genomic_DNA"/>
</dbReference>
<evidence type="ECO:0000313" key="1">
    <source>
        <dbReference type="EMBL" id="CAD7276896.1"/>
    </source>
</evidence>
<sequence>MTQALLVSNVPQDLTHSSDELFACERLPCDMPHLLPDNYGFCLVWSEVVVIRTFLNVFISLGLSDYANLRTLQPSLLLEFDLLLSCRIWTAWKAKLGSRIHDRTLLLEWL</sequence>
<reference evidence="1" key="1">
    <citation type="submission" date="2020-11" db="EMBL/GenBank/DDBJ databases">
        <authorList>
            <person name="Tran Van P."/>
        </authorList>
    </citation>
    <scope>NUCLEOTIDE SEQUENCE</scope>
</reference>
<dbReference type="Proteomes" id="UP000678499">
    <property type="component" value="Unassembled WGS sequence"/>
</dbReference>